<evidence type="ECO:0000256" key="1">
    <source>
        <dbReference type="ARBA" id="ARBA00023125"/>
    </source>
</evidence>
<keyword evidence="1" id="KW-0238">DNA-binding</keyword>
<dbReference type="Gene3D" id="1.10.150.130">
    <property type="match status" value="1"/>
</dbReference>
<feature type="coiled-coil region" evidence="2">
    <location>
        <begin position="247"/>
        <end position="274"/>
    </location>
</feature>
<accession>A0ABS2FGY5</accession>
<name>A0ABS2FGY5_9CLOT</name>
<evidence type="ECO:0000313" key="3">
    <source>
        <dbReference type="EMBL" id="MBM6819459.1"/>
    </source>
</evidence>
<gene>
    <name evidence="3" type="ORF">H6A19_08935</name>
</gene>
<dbReference type="EMBL" id="JACJLL010000047">
    <property type="protein sequence ID" value="MBM6819459.1"/>
    <property type="molecule type" value="Genomic_DNA"/>
</dbReference>
<comment type="caution">
    <text evidence="3">The sequence shown here is derived from an EMBL/GenBank/DDBJ whole genome shotgun (WGS) entry which is preliminary data.</text>
</comment>
<protein>
    <recommendedName>
        <fullName evidence="5">Core-binding (CB) domain-containing protein</fullName>
    </recommendedName>
</protein>
<evidence type="ECO:0000256" key="2">
    <source>
        <dbReference type="SAM" id="Coils"/>
    </source>
</evidence>
<keyword evidence="2" id="KW-0175">Coiled coil</keyword>
<evidence type="ECO:0000313" key="4">
    <source>
        <dbReference type="Proteomes" id="UP000767334"/>
    </source>
</evidence>
<dbReference type="Proteomes" id="UP000767334">
    <property type="component" value="Unassembled WGS sequence"/>
</dbReference>
<dbReference type="RefSeq" id="WP_148322696.1">
    <property type="nucleotide sequence ID" value="NZ_JACJLL010000047.1"/>
</dbReference>
<dbReference type="InterPro" id="IPR010998">
    <property type="entry name" value="Integrase_recombinase_N"/>
</dbReference>
<proteinExistence type="predicted"/>
<evidence type="ECO:0008006" key="5">
    <source>
        <dbReference type="Google" id="ProtNLM"/>
    </source>
</evidence>
<reference evidence="3 4" key="1">
    <citation type="journal article" date="2021" name="Sci. Rep.">
        <title>The distribution of antibiotic resistance genes in chicken gut microbiota commensals.</title>
        <authorList>
            <person name="Juricova H."/>
            <person name="Matiasovicova J."/>
            <person name="Kubasova T."/>
            <person name="Cejkova D."/>
            <person name="Rychlik I."/>
        </authorList>
    </citation>
    <scope>NUCLEOTIDE SEQUENCE [LARGE SCALE GENOMIC DNA]</scope>
    <source>
        <strain evidence="3 4">An435</strain>
    </source>
</reference>
<organism evidence="3 4">
    <name type="scientific">Clostridium saudiense</name>
    <dbReference type="NCBI Taxonomy" id="1414720"/>
    <lineage>
        <taxon>Bacteria</taxon>
        <taxon>Bacillati</taxon>
        <taxon>Bacillota</taxon>
        <taxon>Clostridia</taxon>
        <taxon>Eubacteriales</taxon>
        <taxon>Clostridiaceae</taxon>
        <taxon>Clostridium</taxon>
    </lineage>
</organism>
<sequence length="562" mass="66870">MEELIKKLDKNKQIKMLLKSFQTEFESNFEKADDINEFSMINYRDTIFRRWLFSPLVEDTYMSPYYIFNRIAQSYKKGDYSIAPHINIIIESSNITFETKWNIYSKDENPVMEDLDKLIEHCNPTIIKRENNRFVIDGGETFINKINYRSGYYIDYLLDLLLRLNIIKEIKSIGCQCYQVSESCSNYNGLSNEEKINKIIEASIEISNKKLEEICKIENADVAKDLLINDISYEEYDKYMEGMVRVYKEINNHINKLKADKEDISKIIEELTQEDFINIMADRDFSVFFDINFTMIFGYYLGIINPIYQGPFFIEIFNKTMQVLTREESVLNGLFSLQIAHNLTTFGEKILENTIDKNRENSFKDIPMNIMNNGINFYIENKEDILEEYIGMLEGLNEISNIMDFDFEEDDDEDEYWQDDDEMIADLFGEHMSKEIVKHLVDFYDYLFINKKLKEKTANKHCENIEFYISNYLNMRSLDDLNRITKDSMHIFMLEWFIPKVATSRSNVKDQLTSLSQYIKFLVDKGILDKKLLQDFKEISKNKENYLDYFDEYMCGDDWNIF</sequence>
<keyword evidence="4" id="KW-1185">Reference proteome</keyword>